<name>A0A1X6P428_PORUM</name>
<dbReference type="AlphaFoldDB" id="A0A1X6P428"/>
<accession>A0A1X6P428</accession>
<proteinExistence type="predicted"/>
<dbReference type="EMBL" id="KV918900">
    <property type="protein sequence ID" value="OSX75526.1"/>
    <property type="molecule type" value="Genomic_DNA"/>
</dbReference>
<evidence type="ECO:0000313" key="1">
    <source>
        <dbReference type="EMBL" id="OSX75526.1"/>
    </source>
</evidence>
<dbReference type="Proteomes" id="UP000218209">
    <property type="component" value="Unassembled WGS sequence"/>
</dbReference>
<organism evidence="1 2">
    <name type="scientific">Porphyra umbilicalis</name>
    <name type="common">Purple laver</name>
    <name type="synonym">Red alga</name>
    <dbReference type="NCBI Taxonomy" id="2786"/>
    <lineage>
        <taxon>Eukaryota</taxon>
        <taxon>Rhodophyta</taxon>
        <taxon>Bangiophyceae</taxon>
        <taxon>Bangiales</taxon>
        <taxon>Bangiaceae</taxon>
        <taxon>Porphyra</taxon>
    </lineage>
</organism>
<gene>
    <name evidence="1" type="ORF">BU14_0233s0004</name>
</gene>
<evidence type="ECO:0000313" key="2">
    <source>
        <dbReference type="Proteomes" id="UP000218209"/>
    </source>
</evidence>
<sequence>MVPDLKGIPPPPWAPPFECAALPPRMVRGIFDCATTYVALLLAGASRDLMSTVRSTRCGAPLSAWRVDLPDLEDAVKKASVVDESTHDVIIKATNAASNAAHTVSSYPMDIAKAAAAISATLNGYNTAMAAASSASCTATLVEQTAAELRNGVVVVGVNCLVNVDHSMNEALEIATRRTSYFREIATKCMQAARLLSSSLEAAVSP</sequence>
<protein>
    <submittedName>
        <fullName evidence="1">Uncharacterized protein</fullName>
    </submittedName>
</protein>
<keyword evidence="2" id="KW-1185">Reference proteome</keyword>
<reference evidence="1 2" key="1">
    <citation type="submission" date="2017-03" db="EMBL/GenBank/DDBJ databases">
        <title>WGS assembly of Porphyra umbilicalis.</title>
        <authorList>
            <person name="Brawley S.H."/>
            <person name="Blouin N.A."/>
            <person name="Ficko-Blean E."/>
            <person name="Wheeler G.L."/>
            <person name="Lohr M."/>
            <person name="Goodson H.V."/>
            <person name="Jenkins J.W."/>
            <person name="Blaby-Haas C.E."/>
            <person name="Helliwell K.E."/>
            <person name="Chan C."/>
            <person name="Marriage T."/>
            <person name="Bhattacharya D."/>
            <person name="Klein A.S."/>
            <person name="Badis Y."/>
            <person name="Brodie J."/>
            <person name="Cao Y."/>
            <person name="Collen J."/>
            <person name="Dittami S.M."/>
            <person name="Gachon C.M."/>
            <person name="Green B.R."/>
            <person name="Karpowicz S."/>
            <person name="Kim J.W."/>
            <person name="Kudahl U."/>
            <person name="Lin S."/>
            <person name="Michel G."/>
            <person name="Mittag M."/>
            <person name="Olson B.J."/>
            <person name="Pangilinan J."/>
            <person name="Peng Y."/>
            <person name="Qiu H."/>
            <person name="Shu S."/>
            <person name="Singer J.T."/>
            <person name="Smith A.G."/>
            <person name="Sprecher B.N."/>
            <person name="Wagner V."/>
            <person name="Wang W."/>
            <person name="Wang Z.-Y."/>
            <person name="Yan J."/>
            <person name="Yarish C."/>
            <person name="Zoeuner-Riek S."/>
            <person name="Zhuang Y."/>
            <person name="Zou Y."/>
            <person name="Lindquist E.A."/>
            <person name="Grimwood J."/>
            <person name="Barry K."/>
            <person name="Rokhsar D.S."/>
            <person name="Schmutz J."/>
            <person name="Stiller J.W."/>
            <person name="Grossman A.R."/>
            <person name="Prochnik S.E."/>
        </authorList>
    </citation>
    <scope>NUCLEOTIDE SEQUENCE [LARGE SCALE GENOMIC DNA]</scope>
    <source>
        <strain evidence="1">4086291</strain>
    </source>
</reference>